<gene>
    <name evidence="3" type="ORF">ACFSJ0_40035</name>
</gene>
<feature type="compositionally biased region" description="Gly residues" evidence="1">
    <location>
        <begin position="337"/>
        <end position="358"/>
    </location>
</feature>
<dbReference type="Proteomes" id="UP001597097">
    <property type="component" value="Unassembled WGS sequence"/>
</dbReference>
<evidence type="ECO:0000256" key="1">
    <source>
        <dbReference type="SAM" id="MobiDB-lite"/>
    </source>
</evidence>
<comment type="caution">
    <text evidence="3">The sequence shown here is derived from an EMBL/GenBank/DDBJ whole genome shotgun (WGS) entry which is preliminary data.</text>
</comment>
<reference evidence="4" key="1">
    <citation type="journal article" date="2019" name="Int. J. Syst. Evol. Microbiol.">
        <title>The Global Catalogue of Microorganisms (GCM) 10K type strain sequencing project: providing services to taxonomists for standard genome sequencing and annotation.</title>
        <authorList>
            <consortium name="The Broad Institute Genomics Platform"/>
            <consortium name="The Broad Institute Genome Sequencing Center for Infectious Disease"/>
            <person name="Wu L."/>
            <person name="Ma J."/>
        </authorList>
    </citation>
    <scope>NUCLEOTIDE SEQUENCE [LARGE SCALE GENOMIC DNA]</scope>
    <source>
        <strain evidence="4">CGMCC 1.15399</strain>
    </source>
</reference>
<dbReference type="InterPro" id="IPR024983">
    <property type="entry name" value="CHAT_dom"/>
</dbReference>
<organism evidence="3 4">
    <name type="scientific">Nonomuraea guangzhouensis</name>
    <dbReference type="NCBI Taxonomy" id="1291555"/>
    <lineage>
        <taxon>Bacteria</taxon>
        <taxon>Bacillati</taxon>
        <taxon>Actinomycetota</taxon>
        <taxon>Actinomycetes</taxon>
        <taxon>Streptosporangiales</taxon>
        <taxon>Streptosporangiaceae</taxon>
        <taxon>Nonomuraea</taxon>
    </lineage>
</organism>
<dbReference type="SUPFAM" id="SSF48452">
    <property type="entry name" value="TPR-like"/>
    <property type="match status" value="1"/>
</dbReference>
<dbReference type="EMBL" id="JBHUCM010000038">
    <property type="protein sequence ID" value="MFD1543294.1"/>
    <property type="molecule type" value="Genomic_DNA"/>
</dbReference>
<keyword evidence="4" id="KW-1185">Reference proteome</keyword>
<evidence type="ECO:0000259" key="2">
    <source>
        <dbReference type="Pfam" id="PF12770"/>
    </source>
</evidence>
<proteinExistence type="predicted"/>
<protein>
    <submittedName>
        <fullName evidence="3">CHAT domain-containing protein</fullName>
    </submittedName>
</protein>
<evidence type="ECO:0000313" key="4">
    <source>
        <dbReference type="Proteomes" id="UP001597097"/>
    </source>
</evidence>
<sequence>MSTAEGSEIHERAARLHGLAVAATDDGHPGLAARRLRQGLALLRWETGAPPDAGDPERAVLLARLLTSLAHAEAEQGHSARGTELLDEAQRWAPPAELAIVQGQRGLMYLRTGRTAEALELLDLAVPRLARGVELARVLLNRSVIHLMTGKVRLARADARRSAELARALGHEVLEAKAQHNDGYCDLLLGDIPTALAVFGEVEGAYRRVNPGFLPVLALDQARALLAAGLADEAGRTLDGALDGFRKQRLMQDYAEAELARAQAALHAGRFAEARAWARRAEDRFRRRRSPAWALRAELMRLRAEFAGAPRLGPPRLGPPRLGPPRPGSRGAPDQGGRPGSGGVLDQGVWPGSGGAPDHGGRPGPVARKAVDLAARCAELGLRDESETAALLATRALVAAGNLAEAEALWSGIAPLVRPGSRDAPLEVRLMRRLAEAELAGARGLRGQALRRVRSGLALIHAHRGRLGSLDMQTGVTALGSDLAAAGLAAALANGSARLVFEWSERCRAQAFRFPPIRPQHDEPTAEAMAELRHLAQQLHAGEAAARRDPEIRRRCLELERLIRERGWQLPGVRESLAPVSTGAVEAELAAAGLALVSLLNVQGRLLALVLGAGRCRLLELGAYAPLAEAVQRLTGDLNARAGRNLRPNLAAVIDASLRRQLATIADGLLAPLLPSLAGADGIVVVPTMALSAIPWGALPGLVGKPVVAAPSAQVWAAAQRARLTGVADGEPPLLVAGPNLTAVEPEIEQLATLYPKARRLTGSAATVAATLEALDGASIAHLAAHGHHERENVLFSRLVLSDGPLMAHDVQRLRTAPRHVVLSACDIGRLVVRPGDELLGFTAALLYMGTPTVVSSVAKVPDETAIAIMAAYHRHLALGLSPAGALAGASASASASAGESLSTFVCFGAG</sequence>
<feature type="compositionally biased region" description="Pro residues" evidence="1">
    <location>
        <begin position="312"/>
        <end position="327"/>
    </location>
</feature>
<name>A0ABW4GLM9_9ACTN</name>
<dbReference type="Pfam" id="PF12770">
    <property type="entry name" value="CHAT"/>
    <property type="match status" value="1"/>
</dbReference>
<dbReference type="InterPro" id="IPR011990">
    <property type="entry name" value="TPR-like_helical_dom_sf"/>
</dbReference>
<dbReference type="Gene3D" id="1.25.40.10">
    <property type="entry name" value="Tetratricopeptide repeat domain"/>
    <property type="match status" value="1"/>
</dbReference>
<accession>A0ABW4GLM9</accession>
<dbReference type="RefSeq" id="WP_378624355.1">
    <property type="nucleotide sequence ID" value="NZ_JBHUCM010000038.1"/>
</dbReference>
<evidence type="ECO:0000313" key="3">
    <source>
        <dbReference type="EMBL" id="MFD1543294.1"/>
    </source>
</evidence>
<feature type="region of interest" description="Disordered" evidence="1">
    <location>
        <begin position="309"/>
        <end position="366"/>
    </location>
</feature>
<feature type="domain" description="CHAT" evidence="2">
    <location>
        <begin position="660"/>
        <end position="893"/>
    </location>
</feature>